<organism evidence="7 8">
    <name type="scientific">Purpureocillium lilacinum</name>
    <name type="common">Paecilomyces lilacinus</name>
    <dbReference type="NCBI Taxonomy" id="33203"/>
    <lineage>
        <taxon>Eukaryota</taxon>
        <taxon>Fungi</taxon>
        <taxon>Dikarya</taxon>
        <taxon>Ascomycota</taxon>
        <taxon>Pezizomycotina</taxon>
        <taxon>Sordariomycetes</taxon>
        <taxon>Hypocreomycetidae</taxon>
        <taxon>Hypocreales</taxon>
        <taxon>Ophiocordycipitaceae</taxon>
        <taxon>Purpureocillium</taxon>
    </lineage>
</organism>
<feature type="transmembrane region" description="Helical" evidence="6">
    <location>
        <begin position="93"/>
        <end position="119"/>
    </location>
</feature>
<proteinExistence type="inferred from homology"/>
<evidence type="ECO:0000256" key="1">
    <source>
        <dbReference type="ARBA" id="ARBA00004141"/>
    </source>
</evidence>
<dbReference type="InterPro" id="IPR038213">
    <property type="entry name" value="IFI6/IFI27-like_sf"/>
</dbReference>
<name>A0ABR0BF19_PURLI</name>
<reference evidence="7 8" key="1">
    <citation type="journal article" date="2024" name="Microbiol. Resour. Announc.">
        <title>Genome annotations for the ascomycete fungi Trichoderma harzianum, Trichoderma aggressivum, and Purpureocillium lilacinum.</title>
        <authorList>
            <person name="Beijen E.P.W."/>
            <person name="Ohm R.A."/>
        </authorList>
    </citation>
    <scope>NUCLEOTIDE SEQUENCE [LARGE SCALE GENOMIC DNA]</scope>
    <source>
        <strain evidence="7 8">CBS 150709</strain>
    </source>
</reference>
<evidence type="ECO:0000313" key="8">
    <source>
        <dbReference type="Proteomes" id="UP001287286"/>
    </source>
</evidence>
<evidence type="ECO:0000256" key="4">
    <source>
        <dbReference type="ARBA" id="ARBA00022989"/>
    </source>
</evidence>
<keyword evidence="4 6" id="KW-1133">Transmembrane helix</keyword>
<protein>
    <submittedName>
        <fullName evidence="7">Uncharacterized protein</fullName>
    </submittedName>
</protein>
<dbReference type="Proteomes" id="UP001287286">
    <property type="component" value="Unassembled WGS sequence"/>
</dbReference>
<keyword evidence="3 6" id="KW-0812">Transmembrane</keyword>
<comment type="similarity">
    <text evidence="2">Belongs to the IFI6/IFI27 family.</text>
</comment>
<dbReference type="PANTHER" id="PTHR16932">
    <property type="entry name" value="INTERFERON ALPHA-INDUCIBLE PROTEIN 27"/>
    <property type="match status" value="1"/>
</dbReference>
<dbReference type="EMBL" id="JAWRVI010000173">
    <property type="protein sequence ID" value="KAK4073071.1"/>
    <property type="molecule type" value="Genomic_DNA"/>
</dbReference>
<dbReference type="PANTHER" id="PTHR16932:SF18">
    <property type="entry name" value="INTERFERON, ALPHA-INDUCIBLE PROTEIN 27-LIKE 2"/>
    <property type="match status" value="1"/>
</dbReference>
<comment type="subcellular location">
    <subcellularLocation>
        <location evidence="1">Membrane</location>
        <topology evidence="1">Multi-pass membrane protein</topology>
    </subcellularLocation>
</comment>
<dbReference type="Gene3D" id="6.10.110.10">
    <property type="match status" value="1"/>
</dbReference>
<evidence type="ECO:0000256" key="6">
    <source>
        <dbReference type="SAM" id="Phobius"/>
    </source>
</evidence>
<gene>
    <name evidence="7" type="ORF">Purlil1_13159</name>
</gene>
<evidence type="ECO:0000256" key="5">
    <source>
        <dbReference type="ARBA" id="ARBA00023136"/>
    </source>
</evidence>
<accession>A0ABR0BF19</accession>
<keyword evidence="8" id="KW-1185">Reference proteome</keyword>
<evidence type="ECO:0000313" key="7">
    <source>
        <dbReference type="EMBL" id="KAK4073071.1"/>
    </source>
</evidence>
<dbReference type="InterPro" id="IPR009311">
    <property type="entry name" value="IFI6/IFI27-like"/>
</dbReference>
<keyword evidence="5 6" id="KW-0472">Membrane</keyword>
<evidence type="ECO:0000256" key="2">
    <source>
        <dbReference type="ARBA" id="ARBA00007262"/>
    </source>
</evidence>
<sequence length="237" mass="25394">MAEGIAARVVDLMVKAEKEDNKLHTEIDKAVKPTGWTETLARHTLEALQAALKEGREKMGPALAACYDRVVTAAREEFDDLCRLAKEHPRETAATVLLTVVALGVLVELLPVVIELLGFAELGPVEGSFAAWWQSTYGGLVPKGSLFSYLQKLVRSKQLDAKHSANDKATSAHLASLEIVYTVISNSAIGVSVHLQIAIAVSRALPSAALGIGKEVTNSIAFHPFLDPFLTGANPFA</sequence>
<dbReference type="Pfam" id="PF06140">
    <property type="entry name" value="Ifi-6-16"/>
    <property type="match status" value="1"/>
</dbReference>
<comment type="caution">
    <text evidence="7">The sequence shown here is derived from an EMBL/GenBank/DDBJ whole genome shotgun (WGS) entry which is preliminary data.</text>
</comment>
<evidence type="ECO:0000256" key="3">
    <source>
        <dbReference type="ARBA" id="ARBA00022692"/>
    </source>
</evidence>